<dbReference type="SUPFAM" id="SSF81822">
    <property type="entry name" value="RuBisCo LSMT C-terminal, substrate-binding domain"/>
    <property type="match status" value="1"/>
</dbReference>
<name>A0A3M6VDP2_9STRA</name>
<protein>
    <submittedName>
        <fullName evidence="1">Uncharacterized protein</fullName>
    </submittedName>
</protein>
<keyword evidence="2" id="KW-1185">Reference proteome</keyword>
<dbReference type="AlphaFoldDB" id="A0A3M6VDP2"/>
<dbReference type="EMBL" id="QLLG01000264">
    <property type="protein sequence ID" value="RMX65148.1"/>
    <property type="molecule type" value="Genomic_DNA"/>
</dbReference>
<gene>
    <name evidence="1" type="ORF">DD238_003538</name>
</gene>
<comment type="caution">
    <text evidence="1">The sequence shown here is derived from an EMBL/GenBank/DDBJ whole genome shotgun (WGS) entry which is preliminary data.</text>
</comment>
<reference evidence="1 2" key="1">
    <citation type="submission" date="2018-06" db="EMBL/GenBank/DDBJ databases">
        <title>Comparative genomics of downy mildews reveals potential adaptations to biotrophy.</title>
        <authorList>
            <person name="Fletcher K."/>
            <person name="Klosterman S.J."/>
            <person name="Derevnina L."/>
            <person name="Martin F."/>
            <person name="Koike S."/>
            <person name="Reyes Chin-Wo S."/>
            <person name="Mou B."/>
            <person name="Michelmore R."/>
        </authorList>
    </citation>
    <scope>NUCLEOTIDE SEQUENCE [LARGE SCALE GENOMIC DNA]</scope>
    <source>
        <strain evidence="1 2">R14</strain>
    </source>
</reference>
<accession>A0A3M6VDP2</accession>
<organism evidence="1 2">
    <name type="scientific">Peronospora effusa</name>
    <dbReference type="NCBI Taxonomy" id="542832"/>
    <lineage>
        <taxon>Eukaryota</taxon>
        <taxon>Sar</taxon>
        <taxon>Stramenopiles</taxon>
        <taxon>Oomycota</taxon>
        <taxon>Peronosporomycetes</taxon>
        <taxon>Peronosporales</taxon>
        <taxon>Peronosporaceae</taxon>
        <taxon>Peronospora</taxon>
    </lineage>
</organism>
<dbReference type="InterPro" id="IPR036464">
    <property type="entry name" value="Rubisco_LSMT_subst-bd_sf"/>
</dbReference>
<dbReference type="Proteomes" id="UP000282087">
    <property type="component" value="Unassembled WGS sequence"/>
</dbReference>
<sequence>MLSNRFEEDEMILANTEAESNPRMSFALQVRIEDKQVFIGAIDTLEQWKQALAFHPDRYPPSTTRS</sequence>
<evidence type="ECO:0000313" key="1">
    <source>
        <dbReference type="EMBL" id="RMX65148.1"/>
    </source>
</evidence>
<proteinExistence type="predicted"/>
<evidence type="ECO:0000313" key="2">
    <source>
        <dbReference type="Proteomes" id="UP000282087"/>
    </source>
</evidence>